<dbReference type="Gene3D" id="3.40.50.1820">
    <property type="entry name" value="alpha/beta hydrolase"/>
    <property type="match status" value="1"/>
</dbReference>
<gene>
    <name evidence="2" type="ORF">GCM10023169_31090</name>
</gene>
<name>A0ABP8LIU2_9MICO</name>
<dbReference type="Pfam" id="PF12146">
    <property type="entry name" value="Hydrolase_4"/>
    <property type="match status" value="1"/>
</dbReference>
<organism evidence="2 3">
    <name type="scientific">Georgenia halophila</name>
    <dbReference type="NCBI Taxonomy" id="620889"/>
    <lineage>
        <taxon>Bacteria</taxon>
        <taxon>Bacillati</taxon>
        <taxon>Actinomycetota</taxon>
        <taxon>Actinomycetes</taxon>
        <taxon>Micrococcales</taxon>
        <taxon>Bogoriellaceae</taxon>
        <taxon>Georgenia</taxon>
    </lineage>
</organism>
<sequence length="264" mass="28347">MTDGLTAYGGGMAEVEIMTPRGVTLAGTFEPGDGNSAVLFAHGFLADRHSSLRFDILASAYRTAGHATLQIDFSGCGASGEDVVTVAGEVEDLRSASAWLAEHDYPDQIVHAHSFGTLAALRSRPRDVAAMVLTGPIMGPMSYPWEEIFSAEQLEDLERHGYARIPDDNEAAAREYSVISKQTLADYSLIDPAELLEHVEVPVLLLHGADDEDGDELVELSREALPLLPEGSRLEIVDADGNHRLDAAAEVALSWAAEHLTRAA</sequence>
<dbReference type="SUPFAM" id="SSF53474">
    <property type="entry name" value="alpha/beta-Hydrolases"/>
    <property type="match status" value="1"/>
</dbReference>
<evidence type="ECO:0000313" key="2">
    <source>
        <dbReference type="EMBL" id="GAA4429137.1"/>
    </source>
</evidence>
<keyword evidence="3" id="KW-1185">Reference proteome</keyword>
<dbReference type="Proteomes" id="UP001500622">
    <property type="component" value="Unassembled WGS sequence"/>
</dbReference>
<reference evidence="3" key="1">
    <citation type="journal article" date="2019" name="Int. J. Syst. Evol. Microbiol.">
        <title>The Global Catalogue of Microorganisms (GCM) 10K type strain sequencing project: providing services to taxonomists for standard genome sequencing and annotation.</title>
        <authorList>
            <consortium name="The Broad Institute Genomics Platform"/>
            <consortium name="The Broad Institute Genome Sequencing Center for Infectious Disease"/>
            <person name="Wu L."/>
            <person name="Ma J."/>
        </authorList>
    </citation>
    <scope>NUCLEOTIDE SEQUENCE [LARGE SCALE GENOMIC DNA]</scope>
    <source>
        <strain evidence="3">JCM 17810</strain>
    </source>
</reference>
<dbReference type="EMBL" id="BAABGN010000012">
    <property type="protein sequence ID" value="GAA4429137.1"/>
    <property type="molecule type" value="Genomic_DNA"/>
</dbReference>
<accession>A0ABP8LIU2</accession>
<evidence type="ECO:0000259" key="1">
    <source>
        <dbReference type="Pfam" id="PF12146"/>
    </source>
</evidence>
<feature type="domain" description="Serine aminopeptidase S33" evidence="1">
    <location>
        <begin position="36"/>
        <end position="143"/>
    </location>
</feature>
<evidence type="ECO:0000313" key="3">
    <source>
        <dbReference type="Proteomes" id="UP001500622"/>
    </source>
</evidence>
<protein>
    <recommendedName>
        <fullName evidence="1">Serine aminopeptidase S33 domain-containing protein</fullName>
    </recommendedName>
</protein>
<comment type="caution">
    <text evidence="2">The sequence shown here is derived from an EMBL/GenBank/DDBJ whole genome shotgun (WGS) entry which is preliminary data.</text>
</comment>
<dbReference type="InterPro" id="IPR029058">
    <property type="entry name" value="AB_hydrolase_fold"/>
</dbReference>
<proteinExistence type="predicted"/>
<dbReference type="InterPro" id="IPR022742">
    <property type="entry name" value="Hydrolase_4"/>
</dbReference>